<protein>
    <submittedName>
        <fullName evidence="2">Uncharacterized protein</fullName>
    </submittedName>
</protein>
<feature type="region of interest" description="Disordered" evidence="1">
    <location>
        <begin position="1"/>
        <end position="68"/>
    </location>
</feature>
<name>A0AAD6J2G9_DREDA</name>
<proteinExistence type="predicted"/>
<organism evidence="2 3">
    <name type="scientific">Drechslerella dactyloides</name>
    <name type="common">Nematode-trapping fungus</name>
    <name type="synonym">Arthrobotrys dactyloides</name>
    <dbReference type="NCBI Taxonomy" id="74499"/>
    <lineage>
        <taxon>Eukaryota</taxon>
        <taxon>Fungi</taxon>
        <taxon>Dikarya</taxon>
        <taxon>Ascomycota</taxon>
        <taxon>Pezizomycotina</taxon>
        <taxon>Orbiliomycetes</taxon>
        <taxon>Orbiliales</taxon>
        <taxon>Orbiliaceae</taxon>
        <taxon>Drechslerella</taxon>
    </lineage>
</organism>
<feature type="compositionally biased region" description="Basic and acidic residues" evidence="1">
    <location>
        <begin position="8"/>
        <end position="32"/>
    </location>
</feature>
<evidence type="ECO:0000313" key="2">
    <source>
        <dbReference type="EMBL" id="KAJ6262005.1"/>
    </source>
</evidence>
<sequence>MFWGSDVNSRKGERTSRARGDGEEEGDKDRTKSRQPAEALLIKQATPTNKSAAPPPPDIRRGTACQQR</sequence>
<evidence type="ECO:0000256" key="1">
    <source>
        <dbReference type="SAM" id="MobiDB-lite"/>
    </source>
</evidence>
<accession>A0AAD6J2G9</accession>
<reference evidence="2" key="1">
    <citation type="submission" date="2023-01" db="EMBL/GenBank/DDBJ databases">
        <title>The chitinases involved in constricting ring structure development in the nematode-trapping fungus Drechslerella dactyloides.</title>
        <authorList>
            <person name="Wang R."/>
            <person name="Zhang L."/>
            <person name="Tang P."/>
            <person name="Li S."/>
            <person name="Liang L."/>
        </authorList>
    </citation>
    <scope>NUCLEOTIDE SEQUENCE</scope>
    <source>
        <strain evidence="2">YMF1.00031</strain>
    </source>
</reference>
<evidence type="ECO:0000313" key="3">
    <source>
        <dbReference type="Proteomes" id="UP001221413"/>
    </source>
</evidence>
<dbReference type="EMBL" id="JAQGDS010000003">
    <property type="protein sequence ID" value="KAJ6262005.1"/>
    <property type="molecule type" value="Genomic_DNA"/>
</dbReference>
<keyword evidence="3" id="KW-1185">Reference proteome</keyword>
<dbReference type="Proteomes" id="UP001221413">
    <property type="component" value="Unassembled WGS sequence"/>
</dbReference>
<comment type="caution">
    <text evidence="2">The sequence shown here is derived from an EMBL/GenBank/DDBJ whole genome shotgun (WGS) entry which is preliminary data.</text>
</comment>
<gene>
    <name evidence="2" type="ORF">Dda_2806</name>
</gene>
<dbReference type="AlphaFoldDB" id="A0AAD6J2G9"/>